<dbReference type="OrthoDB" id="9805416at2"/>
<evidence type="ECO:0000313" key="8">
    <source>
        <dbReference type="Proteomes" id="UP000275473"/>
    </source>
</evidence>
<feature type="domain" description="D-isomer specific 2-hydroxyacid dehydrogenase catalytic" evidence="5">
    <location>
        <begin position="16"/>
        <end position="313"/>
    </location>
</feature>
<comment type="caution">
    <text evidence="7">The sequence shown here is derived from an EMBL/GenBank/DDBJ whole genome shotgun (WGS) entry which is preliminary data.</text>
</comment>
<gene>
    <name evidence="7" type="ORF">EEX84_11635</name>
</gene>
<evidence type="ECO:0000256" key="4">
    <source>
        <dbReference type="RuleBase" id="RU003719"/>
    </source>
</evidence>
<dbReference type="Proteomes" id="UP000275473">
    <property type="component" value="Unassembled WGS sequence"/>
</dbReference>
<dbReference type="SUPFAM" id="SSF52283">
    <property type="entry name" value="Formate/glycerate dehydrogenase catalytic domain-like"/>
    <property type="match status" value="1"/>
</dbReference>
<dbReference type="InterPro" id="IPR050857">
    <property type="entry name" value="D-2-hydroxyacid_DH"/>
</dbReference>
<dbReference type="PROSITE" id="PS00671">
    <property type="entry name" value="D_2_HYDROXYACID_DH_3"/>
    <property type="match status" value="1"/>
</dbReference>
<dbReference type="GO" id="GO:0016616">
    <property type="term" value="F:oxidoreductase activity, acting on the CH-OH group of donors, NAD or NADP as acceptor"/>
    <property type="evidence" value="ECO:0007669"/>
    <property type="project" value="InterPro"/>
</dbReference>
<evidence type="ECO:0000256" key="1">
    <source>
        <dbReference type="ARBA" id="ARBA00005854"/>
    </source>
</evidence>
<evidence type="ECO:0000259" key="6">
    <source>
        <dbReference type="Pfam" id="PF02826"/>
    </source>
</evidence>
<dbReference type="InterPro" id="IPR006139">
    <property type="entry name" value="D-isomer_2_OHA_DH_cat_dom"/>
</dbReference>
<proteinExistence type="inferred from homology"/>
<evidence type="ECO:0000259" key="5">
    <source>
        <dbReference type="Pfam" id="PF00389"/>
    </source>
</evidence>
<dbReference type="InterPro" id="IPR006140">
    <property type="entry name" value="D-isomer_DH_NAD-bd"/>
</dbReference>
<feature type="domain" description="D-isomer specific 2-hydroxyacid dehydrogenase NAD-binding" evidence="6">
    <location>
        <begin position="111"/>
        <end position="282"/>
    </location>
</feature>
<evidence type="ECO:0000256" key="3">
    <source>
        <dbReference type="ARBA" id="ARBA00023027"/>
    </source>
</evidence>
<dbReference type="InterPro" id="IPR029753">
    <property type="entry name" value="D-isomer_DH_CS"/>
</dbReference>
<dbReference type="Pfam" id="PF02826">
    <property type="entry name" value="2-Hacid_dh_C"/>
    <property type="match status" value="1"/>
</dbReference>
<dbReference type="EMBL" id="RIAX01000008">
    <property type="protein sequence ID" value="RNF39084.1"/>
    <property type="molecule type" value="Genomic_DNA"/>
</dbReference>
<dbReference type="PANTHER" id="PTHR42789:SF1">
    <property type="entry name" value="D-ISOMER SPECIFIC 2-HYDROXYACID DEHYDROGENASE FAMILY PROTEIN (AFU_ORTHOLOGUE AFUA_6G10090)"/>
    <property type="match status" value="1"/>
</dbReference>
<keyword evidence="3" id="KW-0520">NAD</keyword>
<comment type="similarity">
    <text evidence="1 4">Belongs to the D-isomer specific 2-hydroxyacid dehydrogenase family.</text>
</comment>
<accession>A0A3M8P7B3</accession>
<name>A0A3M8P7B3_9BACL</name>
<dbReference type="Pfam" id="PF00389">
    <property type="entry name" value="2-Hacid_dh"/>
    <property type="match status" value="1"/>
</dbReference>
<reference evidence="7 8" key="1">
    <citation type="journal article" date="2018" name="Int. J. Syst. Evol. Microbiol.">
        <title>Planococcus salinus sp. nov., a moderately halophilic bacterium isolated from a saline-alkali soil.</title>
        <authorList>
            <person name="Gan L."/>
        </authorList>
    </citation>
    <scope>NUCLEOTIDE SEQUENCE [LARGE SCALE GENOMIC DNA]</scope>
    <source>
        <strain evidence="7 8">LCB217</strain>
    </source>
</reference>
<dbReference type="AlphaFoldDB" id="A0A3M8P7B3"/>
<organism evidence="7 8">
    <name type="scientific">Planococcus salinus</name>
    <dbReference type="NCBI Taxonomy" id="1848460"/>
    <lineage>
        <taxon>Bacteria</taxon>
        <taxon>Bacillati</taxon>
        <taxon>Bacillota</taxon>
        <taxon>Bacilli</taxon>
        <taxon>Bacillales</taxon>
        <taxon>Caryophanaceae</taxon>
        <taxon>Planococcus</taxon>
    </lineage>
</organism>
<dbReference type="RefSeq" id="WP_123165866.1">
    <property type="nucleotide sequence ID" value="NZ_RIAX01000008.1"/>
</dbReference>
<dbReference type="SUPFAM" id="SSF51735">
    <property type="entry name" value="NAD(P)-binding Rossmann-fold domains"/>
    <property type="match status" value="1"/>
</dbReference>
<protein>
    <submittedName>
        <fullName evidence="7">Glycerate dehydrogenase</fullName>
    </submittedName>
</protein>
<dbReference type="CDD" id="cd12172">
    <property type="entry name" value="PGDH_like_2"/>
    <property type="match status" value="1"/>
</dbReference>
<dbReference type="PANTHER" id="PTHR42789">
    <property type="entry name" value="D-ISOMER SPECIFIC 2-HYDROXYACID DEHYDROGENASE FAMILY PROTEIN (AFU_ORTHOLOGUE AFUA_6G10090)"/>
    <property type="match status" value="1"/>
</dbReference>
<dbReference type="GO" id="GO:0051287">
    <property type="term" value="F:NAD binding"/>
    <property type="evidence" value="ECO:0007669"/>
    <property type="project" value="InterPro"/>
</dbReference>
<keyword evidence="8" id="KW-1185">Reference proteome</keyword>
<keyword evidence="2 4" id="KW-0560">Oxidoreductase</keyword>
<dbReference type="FunFam" id="3.40.50.720:FF:000203">
    <property type="entry name" value="D-3-phosphoglycerate dehydrogenase (SerA)"/>
    <property type="match status" value="1"/>
</dbReference>
<sequence>MKLLLMLRDPFYEANPGLMETLTEFGEVRTLYTDEGIDKETLKKEVKDVDIILVAVVKIDKEIIDAAPKLKYVLKYGAGYDNIDVSYANQKGIRVTNAPGVNAQSAADHGFGLLLSAAREIPRKDKEMKNRQWELTMGFEIHNKKLGIIGFGAIGQALAKRAKGFDMETIVYGNYQNHAAAEALNAVFVEREYLFREADFIMVATSLSDRTRHLINKETLSWMKPTAILVNISRGPLVNEEELIEALRNRQIKGAALDVFEQEPVTNELPLLENVIATPHVGGATYESVARIGEVSVSNIRKFLKGEELDFEVH</sequence>
<dbReference type="Gene3D" id="3.40.50.720">
    <property type="entry name" value="NAD(P)-binding Rossmann-like Domain"/>
    <property type="match status" value="2"/>
</dbReference>
<evidence type="ECO:0000256" key="2">
    <source>
        <dbReference type="ARBA" id="ARBA00023002"/>
    </source>
</evidence>
<evidence type="ECO:0000313" key="7">
    <source>
        <dbReference type="EMBL" id="RNF39084.1"/>
    </source>
</evidence>
<dbReference type="InterPro" id="IPR036291">
    <property type="entry name" value="NAD(P)-bd_dom_sf"/>
</dbReference>